<dbReference type="Pfam" id="PF00162">
    <property type="entry name" value="PGK"/>
    <property type="match status" value="1"/>
</dbReference>
<comment type="similarity">
    <text evidence="2 9 10">Belongs to the phosphoglycerate kinase family.</text>
</comment>
<keyword evidence="8 9" id="KW-0067">ATP-binding</keyword>
<protein>
    <recommendedName>
        <fullName evidence="4 9">Phosphoglycerate kinase</fullName>
        <ecNumber evidence="4 9">2.7.2.3</ecNumber>
    </recommendedName>
</protein>
<keyword evidence="5 9" id="KW-0808">Transferase</keyword>
<dbReference type="InterPro" id="IPR036043">
    <property type="entry name" value="Phosphoglycerate_kinase_sf"/>
</dbReference>
<dbReference type="EMBL" id="CP073345">
    <property type="protein sequence ID" value="UTW05494.1"/>
    <property type="molecule type" value="Genomic_DNA"/>
</dbReference>
<comment type="caution">
    <text evidence="9">Lacks conserved residue(s) required for the propagation of feature annotation.</text>
</comment>
<feature type="binding site" evidence="9">
    <location>
        <position position="198"/>
    </location>
    <ligand>
        <name>ATP</name>
        <dbReference type="ChEBI" id="CHEBI:30616"/>
    </ligand>
</feature>
<keyword evidence="7 9" id="KW-0418">Kinase</keyword>
<keyword evidence="12" id="KW-1185">Reference proteome</keyword>
<feature type="binding site" evidence="9">
    <location>
        <position position="315"/>
    </location>
    <ligand>
        <name>ATP</name>
        <dbReference type="ChEBI" id="CHEBI:30616"/>
    </ligand>
</feature>
<comment type="catalytic activity">
    <reaction evidence="1 9 10">
        <text>(2R)-3-phosphoglycerate + ATP = (2R)-3-phospho-glyceroyl phosphate + ADP</text>
        <dbReference type="Rhea" id="RHEA:14801"/>
        <dbReference type="ChEBI" id="CHEBI:30616"/>
        <dbReference type="ChEBI" id="CHEBI:57604"/>
        <dbReference type="ChEBI" id="CHEBI:58272"/>
        <dbReference type="ChEBI" id="CHEBI:456216"/>
        <dbReference type="EC" id="2.7.2.3"/>
    </reaction>
</comment>
<feature type="binding site" evidence="9">
    <location>
        <begin position="21"/>
        <end position="23"/>
    </location>
    <ligand>
        <name>substrate</name>
    </ligand>
</feature>
<reference evidence="11" key="1">
    <citation type="submission" date="2021-04" db="EMBL/GenBank/DDBJ databases">
        <title>Oceanospirillales bacteria with DddD are important DMSP degraders in coastal seawater.</title>
        <authorList>
            <person name="Liu J."/>
        </authorList>
    </citation>
    <scope>NUCLEOTIDE SEQUENCE</scope>
    <source>
        <strain evidence="11">GY6</strain>
        <plasmid evidence="11">unnamed</plasmid>
    </source>
</reference>
<dbReference type="InterPro" id="IPR015824">
    <property type="entry name" value="Phosphoglycerate_kinase_N"/>
</dbReference>
<evidence type="ECO:0000256" key="4">
    <source>
        <dbReference type="ARBA" id="ARBA00013061"/>
    </source>
</evidence>
<dbReference type="PANTHER" id="PTHR11406:SF23">
    <property type="entry name" value="PHOSPHOGLYCERATE KINASE 1, CHLOROPLASTIC-RELATED"/>
    <property type="match status" value="1"/>
</dbReference>
<evidence type="ECO:0000256" key="1">
    <source>
        <dbReference type="ARBA" id="ARBA00000642"/>
    </source>
</evidence>
<keyword evidence="11" id="KW-0614">Plasmid</keyword>
<organism evidence="11 12">
    <name type="scientific">Amphritea atlantica</name>
    <dbReference type="NCBI Taxonomy" id="355243"/>
    <lineage>
        <taxon>Bacteria</taxon>
        <taxon>Pseudomonadati</taxon>
        <taxon>Pseudomonadota</taxon>
        <taxon>Gammaproteobacteria</taxon>
        <taxon>Oceanospirillales</taxon>
        <taxon>Oceanospirillaceae</taxon>
        <taxon>Amphritea</taxon>
    </lineage>
</organism>
<evidence type="ECO:0000256" key="5">
    <source>
        <dbReference type="ARBA" id="ARBA00022679"/>
    </source>
</evidence>
<keyword evidence="9" id="KW-0324">Glycolysis</keyword>
<dbReference type="InterPro" id="IPR001576">
    <property type="entry name" value="Phosphoglycerate_kinase"/>
</dbReference>
<dbReference type="PANTHER" id="PTHR11406">
    <property type="entry name" value="PHOSPHOGLYCERATE KINASE"/>
    <property type="match status" value="1"/>
</dbReference>
<gene>
    <name evidence="9" type="primary">pgk</name>
    <name evidence="11" type="ORF">KDX31_20450</name>
</gene>
<dbReference type="EC" id="2.7.2.3" evidence="4 9"/>
<name>A0ABY5H1T6_9GAMM</name>
<dbReference type="SUPFAM" id="SSF53748">
    <property type="entry name" value="Phosphoglycerate kinase"/>
    <property type="match status" value="1"/>
</dbReference>
<feature type="binding site" evidence="9">
    <location>
        <begin position="59"/>
        <end position="62"/>
    </location>
    <ligand>
        <name>substrate</name>
    </ligand>
</feature>
<dbReference type="Gene3D" id="3.40.50.1260">
    <property type="entry name" value="Phosphoglycerate kinase, N-terminal domain"/>
    <property type="match status" value="2"/>
</dbReference>
<feature type="binding site" evidence="9">
    <location>
        <position position="147"/>
    </location>
    <ligand>
        <name>substrate</name>
    </ligand>
</feature>
<evidence type="ECO:0000256" key="8">
    <source>
        <dbReference type="ARBA" id="ARBA00022840"/>
    </source>
</evidence>
<evidence type="ECO:0000256" key="6">
    <source>
        <dbReference type="ARBA" id="ARBA00022741"/>
    </source>
</evidence>
<keyword evidence="6 9" id="KW-0547">Nucleotide-binding</keyword>
<sequence>MSVLKMTELDLKGKRVLIREDLNVPVKDGKVTSDARIRASLPTIKHALAAGAKVMLMSHLGRPAEGEYDEASSLAPVATHLSSLLGREVPLIKAWLEGGFEVAEGDVVLLENVRFNVGEKKDDEALSRKMAALCDIYVMDAFGTAHRAQASTHGVAKFAPVACAGPLLAGELDALAKALDKPARPMAAIVGGSKVSTKLTVLESLSDKVDQLIVGGGIANTFLAAAGKPVGKSLCEHDLIPTAKALMEKVNIPLPVDVVVATEFAETAVATVKLVDEVAEDDMILDIGPQSAADLAELLKEAGTIIWNGPVGVFEFDQFGEGTKALSMAIAENKGFSIAGGGDTLAAVDKYGIAEQVSYISTGGGAFLEFVEGKVLPAVAMLESRA</sequence>
<dbReference type="PIRSF" id="PIRSF000724">
    <property type="entry name" value="Pgk"/>
    <property type="match status" value="1"/>
</dbReference>
<dbReference type="InterPro" id="IPR015911">
    <property type="entry name" value="Phosphoglycerate_kinase_CS"/>
</dbReference>
<evidence type="ECO:0000256" key="3">
    <source>
        <dbReference type="ARBA" id="ARBA00011245"/>
    </source>
</evidence>
<dbReference type="Proteomes" id="UP001059950">
    <property type="component" value="Plasmid unnamed"/>
</dbReference>
<accession>A0ABY5H1T6</accession>
<evidence type="ECO:0000256" key="10">
    <source>
        <dbReference type="RuleBase" id="RU000532"/>
    </source>
</evidence>
<geneLocation type="plasmid" evidence="11 12">
    <name>unnamed</name>
</geneLocation>
<keyword evidence="9" id="KW-0963">Cytoplasm</keyword>
<proteinExistence type="inferred from homology"/>
<comment type="subcellular location">
    <subcellularLocation>
        <location evidence="9">Cytoplasm</location>
    </subcellularLocation>
</comment>
<dbReference type="HAMAP" id="MF_00145">
    <property type="entry name" value="Phosphoglyc_kinase"/>
    <property type="match status" value="1"/>
</dbReference>
<feature type="binding site" evidence="9">
    <location>
        <begin position="341"/>
        <end position="344"/>
    </location>
    <ligand>
        <name>ATP</name>
        <dbReference type="ChEBI" id="CHEBI:30616"/>
    </ligand>
</feature>
<comment type="pathway">
    <text evidence="9">Carbohydrate degradation; glycolysis; pyruvate from D-glyceraldehyde 3-phosphate: step 2/5.</text>
</comment>
<dbReference type="GO" id="GO:0016301">
    <property type="term" value="F:kinase activity"/>
    <property type="evidence" value="ECO:0007669"/>
    <property type="project" value="UniProtKB-KW"/>
</dbReference>
<evidence type="ECO:0000313" key="12">
    <source>
        <dbReference type="Proteomes" id="UP001059950"/>
    </source>
</evidence>
<evidence type="ECO:0000256" key="9">
    <source>
        <dbReference type="HAMAP-Rule" id="MF_00145"/>
    </source>
</evidence>
<evidence type="ECO:0000256" key="7">
    <source>
        <dbReference type="ARBA" id="ARBA00022777"/>
    </source>
</evidence>
<dbReference type="PRINTS" id="PR00477">
    <property type="entry name" value="PHGLYCKINASE"/>
</dbReference>
<evidence type="ECO:0000313" key="11">
    <source>
        <dbReference type="EMBL" id="UTW05494.1"/>
    </source>
</evidence>
<comment type="subunit">
    <text evidence="3 9">Monomer.</text>
</comment>
<dbReference type="PROSITE" id="PS00111">
    <property type="entry name" value="PGLYCERATE_KINASE"/>
    <property type="match status" value="1"/>
</dbReference>
<feature type="binding site" evidence="9">
    <location>
        <position position="36"/>
    </location>
    <ligand>
        <name>substrate</name>
    </ligand>
</feature>
<evidence type="ECO:0000256" key="2">
    <source>
        <dbReference type="ARBA" id="ARBA00008982"/>
    </source>
</evidence>
<feature type="binding site" evidence="9">
    <location>
        <position position="114"/>
    </location>
    <ligand>
        <name>substrate</name>
    </ligand>
</feature>